<reference evidence="2 3" key="1">
    <citation type="journal article" date="2013" name="PLoS Genet.">
        <title>Distinctive expansion of potential virulence genes in the genome of the oomycete fish pathogen Saprolegnia parasitica.</title>
        <authorList>
            <person name="Jiang R.H."/>
            <person name="de Bruijn I."/>
            <person name="Haas B.J."/>
            <person name="Belmonte R."/>
            <person name="Lobach L."/>
            <person name="Christie J."/>
            <person name="van den Ackerveken G."/>
            <person name="Bottin A."/>
            <person name="Bulone V."/>
            <person name="Diaz-Moreno S.M."/>
            <person name="Dumas B."/>
            <person name="Fan L."/>
            <person name="Gaulin E."/>
            <person name="Govers F."/>
            <person name="Grenville-Briggs L.J."/>
            <person name="Horner N.R."/>
            <person name="Levin J.Z."/>
            <person name="Mammella M."/>
            <person name="Meijer H.J."/>
            <person name="Morris P."/>
            <person name="Nusbaum C."/>
            <person name="Oome S."/>
            <person name="Phillips A.J."/>
            <person name="van Rooyen D."/>
            <person name="Rzeszutek E."/>
            <person name="Saraiva M."/>
            <person name="Secombes C.J."/>
            <person name="Seidl M.F."/>
            <person name="Snel B."/>
            <person name="Stassen J.H."/>
            <person name="Sykes S."/>
            <person name="Tripathy S."/>
            <person name="van den Berg H."/>
            <person name="Vega-Arreguin J.C."/>
            <person name="Wawra S."/>
            <person name="Young S.K."/>
            <person name="Zeng Q."/>
            <person name="Dieguez-Uribeondo J."/>
            <person name="Russ C."/>
            <person name="Tyler B.M."/>
            <person name="van West P."/>
        </authorList>
    </citation>
    <scope>NUCLEOTIDE SEQUENCE [LARGE SCALE GENOMIC DNA]</scope>
    <source>
        <strain evidence="2 3">CBS 223.65</strain>
    </source>
</reference>
<gene>
    <name evidence="2" type="ORF">SPRG_01867</name>
</gene>
<evidence type="ECO:0000256" key="1">
    <source>
        <dbReference type="SAM" id="MobiDB-lite"/>
    </source>
</evidence>
<feature type="compositionally biased region" description="Polar residues" evidence="1">
    <location>
        <begin position="556"/>
        <end position="565"/>
    </location>
</feature>
<dbReference type="STRING" id="695850.A0A067D203"/>
<protein>
    <submittedName>
        <fullName evidence="2">Uncharacterized protein</fullName>
    </submittedName>
</protein>
<sequence>MVAATKAPPPSEAPNDMPPAQGHVPGGFYASPPHEPAFHAPFQDQHPQGPPQGQPYQQQQQQHHFQAFPGHPHSQPPQYMHHYPPTMAHPHVPPDPPHEPHDYRGDRHVYEQESHYQHMISPRHGGDYEHGSMPLPHPPPMQPQSSSPPPPSHVAAPPGTSHGRRHMLQTNPNMDAKKAQQAQAQALLQQQMEDNKRRKAEEKRKKDEEDRAELQRIEKELQRQAEQYELEKQAKAKDQRHKQQVLEQDLKARQDAIKPPVAHEQTQREAPPPPSHQEPPFERPFSPQENHWQPPQPMDQRGPSSFGQHGGPPPWQPQQQQHQPMAWHSQQQPYSDHAPSWGPPHASHPGVFEHPHPAAFLQPSPSMPSLMDERLHYLTLELSRQRALVEQLVYQKAPQLPAPVPTVNDLERLRMEMQAELDRRDMLHQQELSRLRQEHSVLRAPVHEASPRRKPLTVSFPHEPTVAESRVSLPPSPGRSMVAPSPKEKAFPGNGGAYHMHSHTEMTRQPSTTALRRAPVVASREMSPRRSVPIHAPPSSPPRSPMGKPFPGAAQYNLNATSSGLSPRKSRQNAPAPIVPARRTPAPQVMVPTPRASLEEEPHDTEEVEDDELPALSSAVECNELDAQSAFVETELPAIIECESQMIYLDGSVDANNIPEAPSVLTTTPVIRAAPVTMSVHLSTPEPIVLLPPSEHHLGFQNHAIDEDNQFVVAVPLDTGEGRYDLLLGGNQVDDSFDIDEVYERNCERKLLLHKMTAEPHQMESLVSTFKAVGSRRTSRPVDNERMLGSSSWLQETPRWLTPSL</sequence>
<feature type="region of interest" description="Disordered" evidence="1">
    <location>
        <begin position="446"/>
        <end position="486"/>
    </location>
</feature>
<organism evidence="2 3">
    <name type="scientific">Saprolegnia parasitica (strain CBS 223.65)</name>
    <dbReference type="NCBI Taxonomy" id="695850"/>
    <lineage>
        <taxon>Eukaryota</taxon>
        <taxon>Sar</taxon>
        <taxon>Stramenopiles</taxon>
        <taxon>Oomycota</taxon>
        <taxon>Saprolegniomycetes</taxon>
        <taxon>Saprolegniales</taxon>
        <taxon>Saprolegniaceae</taxon>
        <taxon>Saprolegnia</taxon>
    </lineage>
</organism>
<feature type="region of interest" description="Disordered" evidence="1">
    <location>
        <begin position="1"/>
        <end position="105"/>
    </location>
</feature>
<evidence type="ECO:0000313" key="3">
    <source>
        <dbReference type="Proteomes" id="UP000030745"/>
    </source>
</evidence>
<feature type="compositionally biased region" description="Pro residues" evidence="1">
    <location>
        <begin position="535"/>
        <end position="544"/>
    </location>
</feature>
<dbReference type="GeneID" id="24124445"/>
<dbReference type="Proteomes" id="UP000030745">
    <property type="component" value="Unassembled WGS sequence"/>
</dbReference>
<feature type="compositionally biased region" description="Basic and acidic residues" evidence="1">
    <location>
        <begin position="96"/>
        <end position="105"/>
    </location>
</feature>
<evidence type="ECO:0000313" key="2">
    <source>
        <dbReference type="EMBL" id="KDO33052.1"/>
    </source>
</evidence>
<feature type="compositionally biased region" description="Low complexity" evidence="1">
    <location>
        <begin position="317"/>
        <end position="332"/>
    </location>
</feature>
<dbReference type="EMBL" id="KK583193">
    <property type="protein sequence ID" value="KDO33052.1"/>
    <property type="molecule type" value="Genomic_DNA"/>
</dbReference>
<dbReference type="AlphaFoldDB" id="A0A067D203"/>
<accession>A0A067D203</accession>
<feature type="region of interest" description="Disordered" evidence="1">
    <location>
        <begin position="120"/>
        <end position="360"/>
    </location>
</feature>
<dbReference type="OMA" id="YERNCER"/>
<dbReference type="RefSeq" id="XP_012195823.1">
    <property type="nucleotide sequence ID" value="XM_012340433.1"/>
</dbReference>
<dbReference type="OrthoDB" id="76380at2759"/>
<proteinExistence type="predicted"/>
<feature type="compositionally biased region" description="Low complexity" evidence="1">
    <location>
        <begin position="179"/>
        <end position="191"/>
    </location>
</feature>
<feature type="compositionally biased region" description="Basic and acidic residues" evidence="1">
    <location>
        <begin position="193"/>
        <end position="223"/>
    </location>
</feature>
<feature type="region of interest" description="Disordered" evidence="1">
    <location>
        <begin position="504"/>
        <end position="603"/>
    </location>
</feature>
<feature type="compositionally biased region" description="Pro residues" evidence="1">
    <location>
        <begin position="135"/>
        <end position="152"/>
    </location>
</feature>
<dbReference type="KEGG" id="spar:SPRG_01867"/>
<feature type="compositionally biased region" description="Low complexity" evidence="1">
    <location>
        <begin position="54"/>
        <end position="73"/>
    </location>
</feature>
<dbReference type="VEuPathDB" id="FungiDB:SPRG_01867"/>
<name>A0A067D203_SAPPC</name>
<keyword evidence="3" id="KW-1185">Reference proteome</keyword>